<dbReference type="PANTHER" id="PTHR11803">
    <property type="entry name" value="2-IMINOBUTANOATE/2-IMINOPROPANOATE DEAMINASE RIDA"/>
    <property type="match status" value="1"/>
</dbReference>
<dbReference type="Pfam" id="PF01042">
    <property type="entry name" value="Ribonuc_L-PSP"/>
    <property type="match status" value="1"/>
</dbReference>
<dbReference type="InterPro" id="IPR006175">
    <property type="entry name" value="YjgF/YER057c/UK114"/>
</dbReference>
<gene>
    <name evidence="2" type="ORF">KME60_20090</name>
</gene>
<comment type="caution">
    <text evidence="2">The sequence shown here is derived from an EMBL/GenBank/DDBJ whole genome shotgun (WGS) entry which is preliminary data.</text>
</comment>
<dbReference type="Proteomes" id="UP000729701">
    <property type="component" value="Unassembled WGS sequence"/>
</dbReference>
<name>A0A951QPN0_9CYAN</name>
<evidence type="ECO:0000313" key="3">
    <source>
        <dbReference type="Proteomes" id="UP000729701"/>
    </source>
</evidence>
<accession>A0A951QPN0</accession>
<reference evidence="2" key="2">
    <citation type="journal article" date="2022" name="Microbiol. Resour. Announc.">
        <title>Metagenome Sequencing to Explore Phylogenomics of Terrestrial Cyanobacteria.</title>
        <authorList>
            <person name="Ward R.D."/>
            <person name="Stajich J.E."/>
            <person name="Johansen J.R."/>
            <person name="Huntemann M."/>
            <person name="Clum A."/>
            <person name="Foster B."/>
            <person name="Foster B."/>
            <person name="Roux S."/>
            <person name="Palaniappan K."/>
            <person name="Varghese N."/>
            <person name="Mukherjee S."/>
            <person name="Reddy T.B.K."/>
            <person name="Daum C."/>
            <person name="Copeland A."/>
            <person name="Chen I.A."/>
            <person name="Ivanova N.N."/>
            <person name="Kyrpides N.C."/>
            <person name="Shapiro N."/>
            <person name="Eloe-Fadrosh E.A."/>
            <person name="Pietrasiak N."/>
        </authorList>
    </citation>
    <scope>NUCLEOTIDE SEQUENCE</scope>
    <source>
        <strain evidence="2">GSE-NOS-MK-12-04C</strain>
    </source>
</reference>
<protein>
    <submittedName>
        <fullName evidence="2">RidA family protein</fullName>
    </submittedName>
</protein>
<dbReference type="EMBL" id="JAHHGZ010000023">
    <property type="protein sequence ID" value="MBW4669648.1"/>
    <property type="molecule type" value="Genomic_DNA"/>
</dbReference>
<dbReference type="NCBIfam" id="TIGR00004">
    <property type="entry name" value="Rid family detoxifying hydrolase"/>
    <property type="match status" value="1"/>
</dbReference>
<sequence length="131" mass="14014">MTRKVIHTDKAPAPVGPYNQAIVASGQMVFVAGQIPIDPKLGDVLYTEDVVKQTEQVMANLQAILMSAGAGFPDVVKTTVFLADMNDFAAMNAVYAKYFSEDTAPARACVQVSRLPKDVLVEIDCIAVIPG</sequence>
<evidence type="ECO:0000256" key="1">
    <source>
        <dbReference type="ARBA" id="ARBA00010552"/>
    </source>
</evidence>
<dbReference type="FunFam" id="3.30.1330.40:FF:000001">
    <property type="entry name" value="L-PSP family endoribonuclease"/>
    <property type="match status" value="1"/>
</dbReference>
<dbReference type="PANTHER" id="PTHR11803:SF58">
    <property type="entry name" value="PROTEIN HMF1-RELATED"/>
    <property type="match status" value="1"/>
</dbReference>
<reference evidence="2" key="1">
    <citation type="submission" date="2021-05" db="EMBL/GenBank/DDBJ databases">
        <authorList>
            <person name="Pietrasiak N."/>
            <person name="Ward R."/>
            <person name="Stajich J.E."/>
            <person name="Kurbessoian T."/>
        </authorList>
    </citation>
    <scope>NUCLEOTIDE SEQUENCE</scope>
    <source>
        <strain evidence="2">GSE-NOS-MK-12-04C</strain>
    </source>
</reference>
<organism evidence="2 3">
    <name type="scientific">Cyanomargarita calcarea GSE-NOS-MK-12-04C</name>
    <dbReference type="NCBI Taxonomy" id="2839659"/>
    <lineage>
        <taxon>Bacteria</taxon>
        <taxon>Bacillati</taxon>
        <taxon>Cyanobacteriota</taxon>
        <taxon>Cyanophyceae</taxon>
        <taxon>Nostocales</taxon>
        <taxon>Cyanomargaritaceae</taxon>
        <taxon>Cyanomargarita</taxon>
    </lineage>
</organism>
<dbReference type="SUPFAM" id="SSF55298">
    <property type="entry name" value="YjgF-like"/>
    <property type="match status" value="1"/>
</dbReference>
<dbReference type="GO" id="GO:0019239">
    <property type="term" value="F:deaminase activity"/>
    <property type="evidence" value="ECO:0007669"/>
    <property type="project" value="TreeGrafter"/>
</dbReference>
<dbReference type="InterPro" id="IPR035959">
    <property type="entry name" value="RutC-like_sf"/>
</dbReference>
<evidence type="ECO:0000313" key="2">
    <source>
        <dbReference type="EMBL" id="MBW4669648.1"/>
    </source>
</evidence>
<dbReference type="CDD" id="cd00448">
    <property type="entry name" value="YjgF_YER057c_UK114_family"/>
    <property type="match status" value="1"/>
</dbReference>
<comment type="similarity">
    <text evidence="1">Belongs to the RutC family.</text>
</comment>
<dbReference type="AlphaFoldDB" id="A0A951QPN0"/>
<dbReference type="InterPro" id="IPR019897">
    <property type="entry name" value="RidA_CS"/>
</dbReference>
<dbReference type="InterPro" id="IPR006056">
    <property type="entry name" value="RidA"/>
</dbReference>
<dbReference type="Gene3D" id="3.30.1330.40">
    <property type="entry name" value="RutC-like"/>
    <property type="match status" value="1"/>
</dbReference>
<proteinExistence type="inferred from homology"/>
<dbReference type="PROSITE" id="PS01094">
    <property type="entry name" value="UPF0076"/>
    <property type="match status" value="1"/>
</dbReference>
<dbReference type="GO" id="GO:0005829">
    <property type="term" value="C:cytosol"/>
    <property type="evidence" value="ECO:0007669"/>
    <property type="project" value="TreeGrafter"/>
</dbReference>